<feature type="region of interest" description="Disordered" evidence="4">
    <location>
        <begin position="187"/>
        <end position="226"/>
    </location>
</feature>
<organism evidence="6 7">
    <name type="scientific">Gossypium arboreum</name>
    <name type="common">Tree cotton</name>
    <name type="synonym">Gossypium nanking</name>
    <dbReference type="NCBI Taxonomy" id="29729"/>
    <lineage>
        <taxon>Eukaryota</taxon>
        <taxon>Viridiplantae</taxon>
        <taxon>Streptophyta</taxon>
        <taxon>Embryophyta</taxon>
        <taxon>Tracheophyta</taxon>
        <taxon>Spermatophyta</taxon>
        <taxon>Magnoliopsida</taxon>
        <taxon>eudicotyledons</taxon>
        <taxon>Gunneridae</taxon>
        <taxon>Pentapetalae</taxon>
        <taxon>rosids</taxon>
        <taxon>malvids</taxon>
        <taxon>Malvales</taxon>
        <taxon>Malvaceae</taxon>
        <taxon>Malvoideae</taxon>
        <taxon>Gossypium</taxon>
    </lineage>
</organism>
<dbReference type="GO" id="GO:0009507">
    <property type="term" value="C:chloroplast"/>
    <property type="evidence" value="ECO:0007669"/>
    <property type="project" value="TreeGrafter"/>
</dbReference>
<keyword evidence="1" id="KW-0507">mRNA processing</keyword>
<comment type="similarity">
    <text evidence="3">Belongs to the MORF family.</text>
</comment>
<keyword evidence="2" id="KW-0809">Transit peptide</keyword>
<dbReference type="GO" id="GO:0016554">
    <property type="term" value="P:cytidine to uridine editing"/>
    <property type="evidence" value="ECO:0007669"/>
    <property type="project" value="InterPro"/>
</dbReference>
<dbReference type="InterPro" id="IPR037045">
    <property type="entry name" value="S8pro/Inhibitor_I9_sf"/>
</dbReference>
<proteinExistence type="inferred from homology"/>
<evidence type="ECO:0000256" key="1">
    <source>
        <dbReference type="ARBA" id="ARBA00022664"/>
    </source>
</evidence>
<dbReference type="GO" id="GO:1900865">
    <property type="term" value="P:chloroplast RNA modification"/>
    <property type="evidence" value="ECO:0007669"/>
    <property type="project" value="TreeGrafter"/>
</dbReference>
<dbReference type="AlphaFoldDB" id="A0A0B0NAA4"/>
<dbReference type="FunFam" id="3.30.70.80:FF:000001">
    <property type="entry name" value="Multiple organellar RNA editing factor"/>
    <property type="match status" value="1"/>
</dbReference>
<gene>
    <name evidence="6" type="ORF">F383_02602</name>
</gene>
<dbReference type="GO" id="GO:0006397">
    <property type="term" value="P:mRNA processing"/>
    <property type="evidence" value="ECO:0007669"/>
    <property type="project" value="UniProtKB-KW"/>
</dbReference>
<feature type="compositionally biased region" description="Basic and acidic residues" evidence="4">
    <location>
        <begin position="190"/>
        <end position="207"/>
    </location>
</feature>
<reference evidence="7" key="1">
    <citation type="submission" date="2014-09" db="EMBL/GenBank/DDBJ databases">
        <authorList>
            <person name="Mudge J."/>
            <person name="Ramaraj T."/>
            <person name="Lindquist I.E."/>
            <person name="Bharti A.K."/>
            <person name="Sundararajan A."/>
            <person name="Cameron C.T."/>
            <person name="Woodward J.E."/>
            <person name="May G.D."/>
            <person name="Brubaker C."/>
            <person name="Broadhvest J."/>
            <person name="Wilkins T.A."/>
        </authorList>
    </citation>
    <scope>NUCLEOTIDE SEQUENCE</scope>
    <source>
        <strain evidence="7">cv. AKA8401</strain>
    </source>
</reference>
<evidence type="ECO:0000256" key="3">
    <source>
        <dbReference type="ARBA" id="ARBA00061096"/>
    </source>
</evidence>
<evidence type="ECO:0000259" key="5">
    <source>
        <dbReference type="Pfam" id="PF21864"/>
    </source>
</evidence>
<dbReference type="Proteomes" id="UP000032142">
    <property type="component" value="Unassembled WGS sequence"/>
</dbReference>
<evidence type="ECO:0000313" key="7">
    <source>
        <dbReference type="Proteomes" id="UP000032142"/>
    </source>
</evidence>
<dbReference type="PANTHER" id="PTHR31346:SF3">
    <property type="entry name" value="MULTIPLE ORGANELLAR RNA EDITING FACTOR 9, CHLOROPLASTIC"/>
    <property type="match status" value="1"/>
</dbReference>
<dbReference type="PANTHER" id="PTHR31346">
    <property type="entry name" value="MULTIPLE ORGANELLAR RNA EDITING FACTOR 2, CHLOROPLASTIC-RELATED-RELATED"/>
    <property type="match status" value="1"/>
</dbReference>
<evidence type="ECO:0000313" key="6">
    <source>
        <dbReference type="EMBL" id="KHG09730.1"/>
    </source>
</evidence>
<evidence type="ECO:0000256" key="2">
    <source>
        <dbReference type="ARBA" id="ARBA00022946"/>
    </source>
</evidence>
<sequence>MASLLNPSTLLLPTKPFLPTRFRLTSSPTLRVNSLTPRLPSPSTRPRRVIKVAAALDSDYSSKRSSSNEQRETIMLPGCDYNHWLIVMEFPKDPAPTREQMIETYLNTLATVLGSMEEAKKNMYAFSTTTYTGFQCTVSEETSEKFKGLPGVLWVLPDSYIDVKNKDYGGDKYVNGEIIPCKYPTYQPKARKESKYVSKKYERRKDGPPAGQFRPKQAASQSESSS</sequence>
<name>A0A0B0NAA4_GOSAR</name>
<dbReference type="Pfam" id="PF21864">
    <property type="entry name" value="MORF_dom"/>
    <property type="match status" value="1"/>
</dbReference>
<dbReference type="InterPro" id="IPR054059">
    <property type="entry name" value="MORF/ORRM1/DAG-like_MORF"/>
</dbReference>
<dbReference type="EMBL" id="KN391994">
    <property type="protein sequence ID" value="KHG09730.1"/>
    <property type="molecule type" value="Genomic_DNA"/>
</dbReference>
<dbReference type="Gene3D" id="3.30.70.80">
    <property type="entry name" value="Peptidase S8 propeptide/proteinase inhibitor I9"/>
    <property type="match status" value="1"/>
</dbReference>
<protein>
    <submittedName>
        <fullName evidence="6">DAG, chloroplastic</fullName>
    </submittedName>
</protein>
<feature type="domain" description="MORF/ORRM1/DAG-like MORF" evidence="5">
    <location>
        <begin position="81"/>
        <end position="173"/>
    </location>
</feature>
<dbReference type="GO" id="GO:0042803">
    <property type="term" value="F:protein homodimerization activity"/>
    <property type="evidence" value="ECO:0007669"/>
    <property type="project" value="UniProtKB-ARBA"/>
</dbReference>
<evidence type="ECO:0000256" key="4">
    <source>
        <dbReference type="SAM" id="MobiDB-lite"/>
    </source>
</evidence>
<keyword evidence="7" id="KW-1185">Reference proteome</keyword>
<accession>A0A0B0NAA4</accession>
<dbReference type="InterPro" id="IPR039206">
    <property type="entry name" value="MORF/ORRM1/DAG-like"/>
</dbReference>